<reference evidence="1 2" key="1">
    <citation type="journal article" date="2014" name="Nat. Commun.">
        <title>Molecular traces of alternative social organization in a termite genome.</title>
        <authorList>
            <person name="Terrapon N."/>
            <person name="Li C."/>
            <person name="Robertson H.M."/>
            <person name="Ji L."/>
            <person name="Meng X."/>
            <person name="Booth W."/>
            <person name="Chen Z."/>
            <person name="Childers C.P."/>
            <person name="Glastad K.M."/>
            <person name="Gokhale K."/>
            <person name="Gowin J."/>
            <person name="Gronenberg W."/>
            <person name="Hermansen R.A."/>
            <person name="Hu H."/>
            <person name="Hunt B.G."/>
            <person name="Huylmans A.K."/>
            <person name="Khalil S.M."/>
            <person name="Mitchell R.D."/>
            <person name="Munoz-Torres M.C."/>
            <person name="Mustard J.A."/>
            <person name="Pan H."/>
            <person name="Reese J.T."/>
            <person name="Scharf M.E."/>
            <person name="Sun F."/>
            <person name="Vogel H."/>
            <person name="Xiao J."/>
            <person name="Yang W."/>
            <person name="Yang Z."/>
            <person name="Yang Z."/>
            <person name="Zhou J."/>
            <person name="Zhu J."/>
            <person name="Brent C.S."/>
            <person name="Elsik C.G."/>
            <person name="Goodisman M.A."/>
            <person name="Liberles D.A."/>
            <person name="Roe R.M."/>
            <person name="Vargo E.L."/>
            <person name="Vilcinskas A."/>
            <person name="Wang J."/>
            <person name="Bornberg-Bauer E."/>
            <person name="Korb J."/>
            <person name="Zhang G."/>
            <person name="Liebig J."/>
        </authorList>
    </citation>
    <scope>NUCLEOTIDE SEQUENCE [LARGE SCALE GENOMIC DNA]</scope>
    <source>
        <tissue evidence="1">Whole organism</tissue>
    </source>
</reference>
<dbReference type="InParanoid" id="A0A067QJM4"/>
<protein>
    <submittedName>
        <fullName evidence="1">Uncharacterized protein</fullName>
    </submittedName>
</protein>
<dbReference type="Proteomes" id="UP000027135">
    <property type="component" value="Unassembled WGS sequence"/>
</dbReference>
<keyword evidence="2" id="KW-1185">Reference proteome</keyword>
<evidence type="ECO:0000313" key="1">
    <source>
        <dbReference type="EMBL" id="KDR09007.1"/>
    </source>
</evidence>
<dbReference type="AlphaFoldDB" id="A0A067QJM4"/>
<name>A0A067QJM4_ZOONE</name>
<organism evidence="1 2">
    <name type="scientific">Zootermopsis nevadensis</name>
    <name type="common">Dampwood termite</name>
    <dbReference type="NCBI Taxonomy" id="136037"/>
    <lineage>
        <taxon>Eukaryota</taxon>
        <taxon>Metazoa</taxon>
        <taxon>Ecdysozoa</taxon>
        <taxon>Arthropoda</taxon>
        <taxon>Hexapoda</taxon>
        <taxon>Insecta</taxon>
        <taxon>Pterygota</taxon>
        <taxon>Neoptera</taxon>
        <taxon>Polyneoptera</taxon>
        <taxon>Dictyoptera</taxon>
        <taxon>Blattodea</taxon>
        <taxon>Blattoidea</taxon>
        <taxon>Termitoidae</taxon>
        <taxon>Termopsidae</taxon>
        <taxon>Zootermopsis</taxon>
    </lineage>
</organism>
<proteinExistence type="predicted"/>
<sequence>MCDLSWNNLIELFELQRCSLIIPGLLHSTNSRIRICSSAELGMVFERQSVHHFV</sequence>
<accession>A0A067QJM4</accession>
<gene>
    <name evidence="1" type="ORF">L798_01400</name>
</gene>
<dbReference type="EMBL" id="KK853284">
    <property type="protein sequence ID" value="KDR09007.1"/>
    <property type="molecule type" value="Genomic_DNA"/>
</dbReference>
<evidence type="ECO:0000313" key="2">
    <source>
        <dbReference type="Proteomes" id="UP000027135"/>
    </source>
</evidence>